<dbReference type="GO" id="GO:0072562">
    <property type="term" value="C:blood microparticle"/>
    <property type="evidence" value="ECO:0007669"/>
    <property type="project" value="TreeGrafter"/>
</dbReference>
<evidence type="ECO:0000256" key="3">
    <source>
        <dbReference type="ARBA" id="ARBA00023157"/>
    </source>
</evidence>
<dbReference type="GO" id="GO:0031638">
    <property type="term" value="P:zymogen activation"/>
    <property type="evidence" value="ECO:0007669"/>
    <property type="project" value="TreeGrafter"/>
</dbReference>
<keyword evidence="9" id="KW-1185">Reference proteome</keyword>
<sequence>MKENLGIFVVLTLVLSVNSQNNSASITATTTATPATHSSHLHIEESQPQISSLERLQRNNGSRVAYNEVDYESYKNDTPEAVEIKSENYPNPYPPRSHNVWNITVENATGFELVLHFFDIDPTTDFLKIHLADADSEEDDSGIILTGKLKSPLKLRSPHSPHLQIEFSTNSPTGHTHGGFLLTYSPFGEIPAPVTKPPEETTFAPEGVSSFSTLLTVRERDQNNETWALFRELLCQATNNFTMNHNMTLETCHPENVTFTSITKCSSLWPNNLECIELSFHILLAEGKEEDVTEDPLNGFEFSFPQELSAENLEAMWREFGEDIFKANKFPRYIQPQANGLILFWSGMVVAAIIVFILFLILISRLQVLKSVVKWPAVDEDNQNILKKSQDIDITMFPSPHQIVPTLFPSSTSAYSPGSSFLYGGDVYDNRPRDALECFNETDPSLLPGLRRNSSFGIDAPPTLSLDSNDDRLHPRESYGKGSGHDESVS</sequence>
<feature type="transmembrane region" description="Helical" evidence="5">
    <location>
        <begin position="342"/>
        <end position="363"/>
    </location>
</feature>
<feature type="region of interest" description="Disordered" evidence="4">
    <location>
        <begin position="458"/>
        <end position="490"/>
    </location>
</feature>
<evidence type="ECO:0000256" key="2">
    <source>
        <dbReference type="ARBA" id="ARBA00022525"/>
    </source>
</evidence>
<evidence type="ECO:0000259" key="7">
    <source>
        <dbReference type="SMART" id="SM00042"/>
    </source>
</evidence>
<keyword evidence="3" id="KW-1015">Disulfide bond</keyword>
<name>A0A7R8V4I7_HERIL</name>
<evidence type="ECO:0000256" key="4">
    <source>
        <dbReference type="SAM" id="MobiDB-lite"/>
    </source>
</evidence>
<dbReference type="GO" id="GO:0004252">
    <property type="term" value="F:serine-type endopeptidase activity"/>
    <property type="evidence" value="ECO:0007669"/>
    <property type="project" value="TreeGrafter"/>
</dbReference>
<evidence type="ECO:0000256" key="5">
    <source>
        <dbReference type="SAM" id="Phobius"/>
    </source>
</evidence>
<organism evidence="8 9">
    <name type="scientific">Hermetia illucens</name>
    <name type="common">Black soldier fly</name>
    <dbReference type="NCBI Taxonomy" id="343691"/>
    <lineage>
        <taxon>Eukaryota</taxon>
        <taxon>Metazoa</taxon>
        <taxon>Ecdysozoa</taxon>
        <taxon>Arthropoda</taxon>
        <taxon>Hexapoda</taxon>
        <taxon>Insecta</taxon>
        <taxon>Pterygota</taxon>
        <taxon>Neoptera</taxon>
        <taxon>Endopterygota</taxon>
        <taxon>Diptera</taxon>
        <taxon>Brachycera</taxon>
        <taxon>Stratiomyomorpha</taxon>
        <taxon>Stratiomyidae</taxon>
        <taxon>Hermetiinae</taxon>
        <taxon>Hermetia</taxon>
    </lineage>
</organism>
<dbReference type="InterPro" id="IPR000859">
    <property type="entry name" value="CUB_dom"/>
</dbReference>
<keyword evidence="5" id="KW-1133">Transmembrane helix</keyword>
<dbReference type="SMART" id="SM00042">
    <property type="entry name" value="CUB"/>
    <property type="match status" value="1"/>
</dbReference>
<dbReference type="InParanoid" id="A0A7R8V4I7"/>
<gene>
    <name evidence="8" type="ORF">HERILL_LOCUS14394</name>
</gene>
<keyword evidence="2" id="KW-0964">Secreted</keyword>
<comment type="subcellular location">
    <subcellularLocation>
        <location evidence="1">Secreted</location>
    </subcellularLocation>
</comment>
<feature type="chain" id="PRO_5031543332" description="CUB domain-containing protein" evidence="6">
    <location>
        <begin position="20"/>
        <end position="490"/>
    </location>
</feature>
<keyword evidence="5" id="KW-0812">Transmembrane</keyword>
<dbReference type="EMBL" id="LR899014">
    <property type="protein sequence ID" value="CAD7092002.1"/>
    <property type="molecule type" value="Genomic_DNA"/>
</dbReference>
<evidence type="ECO:0000313" key="8">
    <source>
        <dbReference type="EMBL" id="CAD7092002.1"/>
    </source>
</evidence>
<keyword evidence="5" id="KW-0472">Membrane</keyword>
<evidence type="ECO:0000256" key="1">
    <source>
        <dbReference type="ARBA" id="ARBA00004613"/>
    </source>
</evidence>
<dbReference type="PANTHER" id="PTHR24255:SF27">
    <property type="entry name" value="HAPTOGLOBIN-RELATED PROTEIN"/>
    <property type="match status" value="1"/>
</dbReference>
<feature type="domain" description="CUB" evidence="7">
    <location>
        <begin position="71"/>
        <end position="187"/>
    </location>
</feature>
<dbReference type="PANTHER" id="PTHR24255">
    <property type="entry name" value="COMPLEMENT COMPONENT 1, S SUBCOMPONENT-RELATED"/>
    <property type="match status" value="1"/>
</dbReference>
<feature type="compositionally biased region" description="Basic and acidic residues" evidence="4">
    <location>
        <begin position="469"/>
        <end position="490"/>
    </location>
</feature>
<dbReference type="SUPFAM" id="SSF49854">
    <property type="entry name" value="Spermadhesin, CUB domain"/>
    <property type="match status" value="1"/>
</dbReference>
<protein>
    <recommendedName>
        <fullName evidence="7">CUB domain-containing protein</fullName>
    </recommendedName>
</protein>
<dbReference type="OrthoDB" id="6128690at2759"/>
<accession>A0A7R8V4I7</accession>
<evidence type="ECO:0000313" key="9">
    <source>
        <dbReference type="Proteomes" id="UP000594454"/>
    </source>
</evidence>
<feature type="signal peptide" evidence="6">
    <location>
        <begin position="1"/>
        <end position="19"/>
    </location>
</feature>
<dbReference type="InterPro" id="IPR035914">
    <property type="entry name" value="Sperma_CUB_dom_sf"/>
</dbReference>
<evidence type="ECO:0000256" key="6">
    <source>
        <dbReference type="SAM" id="SignalP"/>
    </source>
</evidence>
<proteinExistence type="predicted"/>
<dbReference type="Proteomes" id="UP000594454">
    <property type="component" value="Chromosome 6"/>
</dbReference>
<dbReference type="CDD" id="cd00041">
    <property type="entry name" value="CUB"/>
    <property type="match status" value="1"/>
</dbReference>
<dbReference type="AlphaFoldDB" id="A0A7R8V4I7"/>
<dbReference type="Gene3D" id="2.60.120.290">
    <property type="entry name" value="Spermadhesin, CUB domain"/>
    <property type="match status" value="1"/>
</dbReference>
<dbReference type="Pfam" id="PF00431">
    <property type="entry name" value="CUB"/>
    <property type="match status" value="1"/>
</dbReference>
<reference evidence="8 9" key="1">
    <citation type="submission" date="2020-11" db="EMBL/GenBank/DDBJ databases">
        <authorList>
            <person name="Wallbank WR R."/>
            <person name="Pardo Diaz C."/>
            <person name="Kozak K."/>
            <person name="Martin S."/>
            <person name="Jiggins C."/>
            <person name="Moest M."/>
            <person name="Warren A I."/>
            <person name="Generalovic N T."/>
            <person name="Byers J.R.P. K."/>
            <person name="Montejo-Kovacevich G."/>
            <person name="Yen C E."/>
        </authorList>
    </citation>
    <scope>NUCLEOTIDE SEQUENCE [LARGE SCALE GENOMIC DNA]</scope>
</reference>
<keyword evidence="6" id="KW-0732">Signal</keyword>